<evidence type="ECO:0000313" key="3">
    <source>
        <dbReference type="Proteomes" id="UP000234331"/>
    </source>
</evidence>
<accession>A0A2I2KTB4</accession>
<evidence type="ECO:0000256" key="1">
    <source>
        <dbReference type="SAM" id="MobiDB-lite"/>
    </source>
</evidence>
<dbReference type="EMBL" id="FZMO01000211">
    <property type="protein sequence ID" value="SNQ48886.1"/>
    <property type="molecule type" value="Genomic_DNA"/>
</dbReference>
<organism evidence="2 3">
    <name type="scientific">Frankia canadensis</name>
    <dbReference type="NCBI Taxonomy" id="1836972"/>
    <lineage>
        <taxon>Bacteria</taxon>
        <taxon>Bacillati</taxon>
        <taxon>Actinomycetota</taxon>
        <taxon>Actinomycetes</taxon>
        <taxon>Frankiales</taxon>
        <taxon>Frankiaceae</taxon>
        <taxon>Frankia</taxon>
    </lineage>
</organism>
<gene>
    <name evidence="2" type="ORF">FRACA_2890009</name>
</gene>
<sequence>MTVLTLASDHRFSANGMGVRPGQSASSNNGHDYFPTETWPKRIPRPHPELWEQKSS</sequence>
<dbReference type="Proteomes" id="UP000234331">
    <property type="component" value="Unassembled WGS sequence"/>
</dbReference>
<name>A0A2I2KTB4_9ACTN</name>
<feature type="region of interest" description="Disordered" evidence="1">
    <location>
        <begin position="1"/>
        <end position="56"/>
    </location>
</feature>
<proteinExistence type="predicted"/>
<keyword evidence="3" id="KW-1185">Reference proteome</keyword>
<protein>
    <submittedName>
        <fullName evidence="2">Uncharacterized protein</fullName>
    </submittedName>
</protein>
<reference evidence="2 3" key="1">
    <citation type="submission" date="2017-06" db="EMBL/GenBank/DDBJ databases">
        <authorList>
            <person name="Kim H.J."/>
            <person name="Triplett B.A."/>
        </authorList>
    </citation>
    <scope>NUCLEOTIDE SEQUENCE [LARGE SCALE GENOMIC DNA]</scope>
    <source>
        <strain evidence="2">FRACA_ARgP5</strain>
    </source>
</reference>
<dbReference type="AlphaFoldDB" id="A0A2I2KTB4"/>
<evidence type="ECO:0000313" key="2">
    <source>
        <dbReference type="EMBL" id="SNQ48886.1"/>
    </source>
</evidence>
<feature type="compositionally biased region" description="Basic and acidic residues" evidence="1">
    <location>
        <begin position="46"/>
        <end position="56"/>
    </location>
</feature>